<dbReference type="OrthoDB" id="8922241at2759"/>
<feature type="domain" description="C2H2-type" evidence="12">
    <location>
        <begin position="610"/>
        <end position="637"/>
    </location>
</feature>
<feature type="domain" description="C2H2-type" evidence="12">
    <location>
        <begin position="383"/>
        <end position="406"/>
    </location>
</feature>
<proteinExistence type="inferred from homology"/>
<dbReference type="PROSITE" id="PS50157">
    <property type="entry name" value="ZINC_FINGER_C2H2_2"/>
    <property type="match status" value="10"/>
</dbReference>
<dbReference type="PROSITE" id="PS00028">
    <property type="entry name" value="ZINC_FINGER_C2H2_1"/>
    <property type="match status" value="9"/>
</dbReference>
<evidence type="ECO:0000259" key="12">
    <source>
        <dbReference type="PROSITE" id="PS50157"/>
    </source>
</evidence>
<accession>A0A1E1WKX1</accession>
<sequence length="727" mass="83029">MDSWSNLCRCCLSPDSEVSLLDEENKVREKFLEITTIEVDQEDGLPQKLCSDCYKIMSSAYQFRKQCIKMNTELKIQLEAFLQQTNNLEGVEAEEEEETSQIEENDSETDNIANDPMKQLEAIIKKEPTDSDDDYYYVLVIDDPKDKEKKNQEDVSTVKREPQELETPVLNQSEDSQPGETFENYDSFLMSNTKVPVNVPATILENEEESQENDDDGHFANHGMDIDDTQDSTSQDQNLDEMEDSQDRGVEVIAGNITGELTNLQDKTSIIKILSASGADGTILLKGDDGIQYLTTDTQLVDGDDGDPMNQEEVIFCEGDESSQFQILKCDGSELVIEYTDGDQIATVLQQEDGKFVCDCGDQFDDLEEYEKHQYKHNPAGEHLCNLCGKGFESPEILTGHMLLHSVTGLLVTCPFCHQLIRRNALTQHIKYGHNNIKPECNLCWKTFANPNNLKRHMMIHSGIREFECDICLKRFHQKITMQTHRLTHMNPFACNQCDATFENKSALQTHKESEDCSKSKVKKVKEELMKTVKQEITTNLGKLLGYACSLCKKMFSLESALEQHVESTHMVDPSELLCSECGEVLPSKKDMQSHILTHKNYKQRNMKRFECKVCGKSCSSQAMLIMHERVHTNERPFPCALCSLRFKTKTHLRTHQLTHTREKKFGCSVCMKFFALKGNLVVHLRTHTGERPYVCTLCGEAFIDSKYLKKHKLKKHAIDNVPWNQY</sequence>
<dbReference type="Gene3D" id="3.40.1800.20">
    <property type="match status" value="1"/>
</dbReference>
<dbReference type="FunFam" id="3.30.160.60:FF:001498">
    <property type="entry name" value="Zinc finger protein 404"/>
    <property type="match status" value="1"/>
</dbReference>
<keyword evidence="3" id="KW-0677">Repeat</keyword>
<dbReference type="InterPro" id="IPR036236">
    <property type="entry name" value="Znf_C2H2_sf"/>
</dbReference>
<feature type="compositionally biased region" description="Basic and acidic residues" evidence="11">
    <location>
        <begin position="146"/>
        <end position="163"/>
    </location>
</feature>
<feature type="domain" description="C2H2-type" evidence="12">
    <location>
        <begin position="493"/>
        <end position="520"/>
    </location>
</feature>
<evidence type="ECO:0000256" key="2">
    <source>
        <dbReference type="ARBA" id="ARBA00022723"/>
    </source>
</evidence>
<feature type="region of interest" description="Disordered" evidence="11">
    <location>
        <begin position="146"/>
        <end position="184"/>
    </location>
</feature>
<evidence type="ECO:0000313" key="15">
    <source>
        <dbReference type="EMBL" id="JAT87663.1"/>
    </source>
</evidence>
<evidence type="ECO:0000256" key="8">
    <source>
        <dbReference type="ARBA" id="ARBA00037948"/>
    </source>
</evidence>
<evidence type="ECO:0000313" key="14">
    <source>
        <dbReference type="EMBL" id="JAT84215.1"/>
    </source>
</evidence>
<keyword evidence="5 10" id="KW-0862">Zinc</keyword>
<keyword evidence="4 9" id="KW-0863">Zinc-finger</keyword>
<evidence type="ECO:0008006" key="16">
    <source>
        <dbReference type="Google" id="ProtNLM"/>
    </source>
</evidence>
<evidence type="ECO:0000256" key="6">
    <source>
        <dbReference type="ARBA" id="ARBA00023125"/>
    </source>
</evidence>
<dbReference type="Pfam" id="PF07776">
    <property type="entry name" value="zf-AD"/>
    <property type="match status" value="1"/>
</dbReference>
<feature type="domain" description="C2H2-type" evidence="12">
    <location>
        <begin position="577"/>
        <end position="604"/>
    </location>
</feature>
<feature type="compositionally biased region" description="Polar residues" evidence="11">
    <location>
        <begin position="169"/>
        <end position="179"/>
    </location>
</feature>
<dbReference type="GO" id="GO:0005634">
    <property type="term" value="C:nucleus"/>
    <property type="evidence" value="ECO:0007669"/>
    <property type="project" value="UniProtKB-SubCell"/>
</dbReference>
<evidence type="ECO:0000256" key="9">
    <source>
        <dbReference type="PROSITE-ProRule" id="PRU00042"/>
    </source>
</evidence>
<keyword evidence="7" id="KW-0539">Nucleus</keyword>
<dbReference type="GO" id="GO:0000981">
    <property type="term" value="F:DNA-binding transcription factor activity, RNA polymerase II-specific"/>
    <property type="evidence" value="ECO:0007669"/>
    <property type="project" value="TreeGrafter"/>
</dbReference>
<dbReference type="SUPFAM" id="SSF57667">
    <property type="entry name" value="beta-beta-alpha zinc fingers"/>
    <property type="match status" value="5"/>
</dbReference>
<dbReference type="PANTHER" id="PTHR24388:SF104">
    <property type="entry name" value="AT-RICH BINDING PROTEIN-RELATED"/>
    <property type="match status" value="1"/>
</dbReference>
<evidence type="ECO:0000256" key="11">
    <source>
        <dbReference type="SAM" id="MobiDB-lite"/>
    </source>
</evidence>
<dbReference type="InterPro" id="IPR013087">
    <property type="entry name" value="Znf_C2H2_type"/>
</dbReference>
<feature type="domain" description="C2H2-type" evidence="12">
    <location>
        <begin position="638"/>
        <end position="665"/>
    </location>
</feature>
<dbReference type="FunFam" id="3.30.160.60:FF:000145">
    <property type="entry name" value="Zinc finger protein 574"/>
    <property type="match status" value="1"/>
</dbReference>
<feature type="domain" description="C2H2-type" evidence="12">
    <location>
        <begin position="467"/>
        <end position="494"/>
    </location>
</feature>
<dbReference type="GO" id="GO:0000978">
    <property type="term" value="F:RNA polymerase II cis-regulatory region sequence-specific DNA binding"/>
    <property type="evidence" value="ECO:0007669"/>
    <property type="project" value="TreeGrafter"/>
</dbReference>
<feature type="binding site" evidence="10">
    <location>
        <position position="8"/>
    </location>
    <ligand>
        <name>Zn(2+)</name>
        <dbReference type="ChEBI" id="CHEBI:29105"/>
    </ligand>
</feature>
<dbReference type="SMART" id="SM00868">
    <property type="entry name" value="zf-AD"/>
    <property type="match status" value="1"/>
</dbReference>
<dbReference type="PROSITE" id="PS51915">
    <property type="entry name" value="ZAD"/>
    <property type="match status" value="1"/>
</dbReference>
<gene>
    <name evidence="15" type="ORF">g.12254</name>
    <name evidence="14" type="ORF">g.12255</name>
</gene>
<dbReference type="SUPFAM" id="SSF57716">
    <property type="entry name" value="Glucocorticoid receptor-like (DNA-binding domain)"/>
    <property type="match status" value="1"/>
</dbReference>
<evidence type="ECO:0000256" key="7">
    <source>
        <dbReference type="ARBA" id="ARBA00023242"/>
    </source>
</evidence>
<dbReference type="EMBL" id="GDQN01006839">
    <property type="protein sequence ID" value="JAT84215.1"/>
    <property type="molecule type" value="Transcribed_RNA"/>
</dbReference>
<dbReference type="FunFam" id="3.30.160.60:FF:001004">
    <property type="entry name" value="Zinc finger protein 426"/>
    <property type="match status" value="1"/>
</dbReference>
<evidence type="ECO:0000256" key="5">
    <source>
        <dbReference type="ARBA" id="ARBA00022833"/>
    </source>
</evidence>
<feature type="region of interest" description="Disordered" evidence="11">
    <location>
        <begin position="207"/>
        <end position="246"/>
    </location>
</feature>
<feature type="domain" description="C2H2-type" evidence="12">
    <location>
        <begin position="666"/>
        <end position="693"/>
    </location>
</feature>
<protein>
    <recommendedName>
        <fullName evidence="16">Protein krueppel</fullName>
    </recommendedName>
</protein>
<comment type="similarity">
    <text evidence="8">Belongs to the snail C2H2-type zinc-finger protein family.</text>
</comment>
<organism evidence="15">
    <name type="scientific">Pectinophora gossypiella</name>
    <name type="common">Cotton pink bollworm</name>
    <name type="synonym">Depressaria gossypiella</name>
    <dbReference type="NCBI Taxonomy" id="13191"/>
    <lineage>
        <taxon>Eukaryota</taxon>
        <taxon>Metazoa</taxon>
        <taxon>Ecdysozoa</taxon>
        <taxon>Arthropoda</taxon>
        <taxon>Hexapoda</taxon>
        <taxon>Insecta</taxon>
        <taxon>Pterygota</taxon>
        <taxon>Neoptera</taxon>
        <taxon>Endopterygota</taxon>
        <taxon>Lepidoptera</taxon>
        <taxon>Glossata</taxon>
        <taxon>Ditrysia</taxon>
        <taxon>Gelechioidea</taxon>
        <taxon>Gelechiidae</taxon>
        <taxon>Apatetrinae</taxon>
        <taxon>Pectinophora</taxon>
    </lineage>
</organism>
<evidence type="ECO:0000256" key="3">
    <source>
        <dbReference type="ARBA" id="ARBA00022737"/>
    </source>
</evidence>
<dbReference type="GO" id="GO:0008270">
    <property type="term" value="F:zinc ion binding"/>
    <property type="evidence" value="ECO:0007669"/>
    <property type="project" value="UniProtKB-UniRule"/>
</dbReference>
<reference evidence="15" key="1">
    <citation type="submission" date="2015-09" db="EMBL/GenBank/DDBJ databases">
        <title>De novo assembly of Pectinophora gossypiella (Pink Bollworm) gut transcriptome.</title>
        <authorList>
            <person name="Tassone E.E."/>
        </authorList>
    </citation>
    <scope>NUCLEOTIDE SEQUENCE</scope>
</reference>
<comment type="subcellular location">
    <subcellularLocation>
        <location evidence="1">Nucleus</location>
    </subcellularLocation>
</comment>
<dbReference type="InterPro" id="IPR012934">
    <property type="entry name" value="Znf_AD"/>
</dbReference>
<keyword evidence="6" id="KW-0238">DNA-binding</keyword>
<dbReference type="SMART" id="SM00355">
    <property type="entry name" value="ZnF_C2H2"/>
    <property type="match status" value="12"/>
</dbReference>
<dbReference type="Gene3D" id="3.30.160.60">
    <property type="entry name" value="Classic Zinc Finger"/>
    <property type="match status" value="8"/>
</dbReference>
<feature type="domain" description="C2H2-type" evidence="12">
    <location>
        <begin position="547"/>
        <end position="575"/>
    </location>
</feature>
<evidence type="ECO:0000259" key="13">
    <source>
        <dbReference type="PROSITE" id="PS51915"/>
    </source>
</evidence>
<evidence type="ECO:0000256" key="1">
    <source>
        <dbReference type="ARBA" id="ARBA00004123"/>
    </source>
</evidence>
<evidence type="ECO:0000256" key="4">
    <source>
        <dbReference type="ARBA" id="ARBA00022771"/>
    </source>
</evidence>
<dbReference type="Pfam" id="PF00096">
    <property type="entry name" value="zf-C2H2"/>
    <property type="match status" value="5"/>
</dbReference>
<dbReference type="FunFam" id="3.30.160.60:FF:000110">
    <property type="entry name" value="Zinc finger protein-like"/>
    <property type="match status" value="1"/>
</dbReference>
<feature type="binding site" evidence="10">
    <location>
        <position position="53"/>
    </location>
    <ligand>
        <name>Zn(2+)</name>
        <dbReference type="ChEBI" id="CHEBI:29105"/>
    </ligand>
</feature>
<feature type="domain" description="C2H2-type" evidence="12">
    <location>
        <begin position="694"/>
        <end position="722"/>
    </location>
</feature>
<dbReference type="EMBL" id="GDQN01003391">
    <property type="protein sequence ID" value="JAT87663.1"/>
    <property type="molecule type" value="Transcribed_RNA"/>
</dbReference>
<feature type="region of interest" description="Disordered" evidence="11">
    <location>
        <begin position="95"/>
        <end position="114"/>
    </location>
</feature>
<feature type="binding site" evidence="10">
    <location>
        <position position="11"/>
    </location>
    <ligand>
        <name>Zn(2+)</name>
        <dbReference type="ChEBI" id="CHEBI:29105"/>
    </ligand>
</feature>
<dbReference type="PANTHER" id="PTHR24388">
    <property type="entry name" value="ZINC FINGER PROTEIN"/>
    <property type="match status" value="1"/>
</dbReference>
<feature type="binding site" evidence="10">
    <location>
        <position position="50"/>
    </location>
    <ligand>
        <name>Zn(2+)</name>
        <dbReference type="ChEBI" id="CHEBI:29105"/>
    </ligand>
</feature>
<dbReference type="AlphaFoldDB" id="A0A1E1WKX1"/>
<name>A0A1E1WKX1_PECGO</name>
<dbReference type="InterPro" id="IPR050527">
    <property type="entry name" value="Snail/Krueppel_Znf"/>
</dbReference>
<feature type="domain" description="C2H2-type" evidence="12">
    <location>
        <begin position="439"/>
        <end position="466"/>
    </location>
</feature>
<keyword evidence="2 10" id="KW-0479">Metal-binding</keyword>
<feature type="compositionally biased region" description="Acidic residues" evidence="11">
    <location>
        <begin position="95"/>
        <end position="109"/>
    </location>
</feature>
<feature type="domain" description="ZAD" evidence="13">
    <location>
        <begin position="6"/>
        <end position="77"/>
    </location>
</feature>
<evidence type="ECO:0000256" key="10">
    <source>
        <dbReference type="PROSITE-ProRule" id="PRU01263"/>
    </source>
</evidence>